<evidence type="ECO:0000256" key="2">
    <source>
        <dbReference type="SAM" id="SignalP"/>
    </source>
</evidence>
<organism evidence="3 4">
    <name type="scientific">Halomonas alimentaria</name>
    <dbReference type="NCBI Taxonomy" id="147248"/>
    <lineage>
        <taxon>Bacteria</taxon>
        <taxon>Pseudomonadati</taxon>
        <taxon>Pseudomonadota</taxon>
        <taxon>Gammaproteobacteria</taxon>
        <taxon>Oceanospirillales</taxon>
        <taxon>Halomonadaceae</taxon>
        <taxon>Halomonas</taxon>
    </lineage>
</organism>
<dbReference type="EMBL" id="WUTT01000001">
    <property type="protein sequence ID" value="NAW35047.1"/>
    <property type="molecule type" value="Genomic_DNA"/>
</dbReference>
<protein>
    <recommendedName>
        <fullName evidence="5">Lipoprotein</fullName>
    </recommendedName>
</protein>
<dbReference type="OrthoDB" id="6173744at2"/>
<evidence type="ECO:0000256" key="1">
    <source>
        <dbReference type="SAM" id="MobiDB-lite"/>
    </source>
</evidence>
<feature type="chain" id="PRO_5030712542" description="Lipoprotein" evidence="2">
    <location>
        <begin position="24"/>
        <end position="70"/>
    </location>
</feature>
<comment type="caution">
    <text evidence="3">The sequence shown here is derived from an EMBL/GenBank/DDBJ whole genome shotgun (WGS) entry which is preliminary data.</text>
</comment>
<accession>A0A7X4W619</accession>
<gene>
    <name evidence="3" type="ORF">GRB96_11535</name>
</gene>
<reference evidence="3 4" key="1">
    <citation type="submission" date="2019-12" db="EMBL/GenBank/DDBJ databases">
        <title>Draft genome sequencing of Halomonas alimentaria DSM 15356.</title>
        <authorList>
            <person name="Pandiyan K."/>
            <person name="Kushwaha P."/>
            <person name="Gowdham M."/>
            <person name="Chakdar H."/>
            <person name="Singh A."/>
            <person name="Kumar M."/>
            <person name="Saxena A.K."/>
        </authorList>
    </citation>
    <scope>NUCLEOTIDE SEQUENCE [LARGE SCALE GENOMIC DNA]</scope>
    <source>
        <strain evidence="3 4">DSM 15356</strain>
    </source>
</reference>
<feature type="compositionally biased region" description="Basic and acidic residues" evidence="1">
    <location>
        <begin position="47"/>
        <end position="56"/>
    </location>
</feature>
<dbReference type="PROSITE" id="PS51257">
    <property type="entry name" value="PROKAR_LIPOPROTEIN"/>
    <property type="match status" value="1"/>
</dbReference>
<evidence type="ECO:0008006" key="5">
    <source>
        <dbReference type="Google" id="ProtNLM"/>
    </source>
</evidence>
<name>A0A7X4W619_9GAMM</name>
<proteinExistence type="predicted"/>
<keyword evidence="2" id="KW-0732">Signal</keyword>
<dbReference type="AlphaFoldDB" id="A0A7X4W619"/>
<evidence type="ECO:0000313" key="3">
    <source>
        <dbReference type="EMBL" id="NAW35047.1"/>
    </source>
</evidence>
<dbReference type="Proteomes" id="UP000487929">
    <property type="component" value="Unassembled WGS sequence"/>
</dbReference>
<evidence type="ECO:0000313" key="4">
    <source>
        <dbReference type="Proteomes" id="UP000487929"/>
    </source>
</evidence>
<dbReference type="RefSeq" id="WP_161432280.1">
    <property type="nucleotide sequence ID" value="NZ_WUTT01000001.1"/>
</dbReference>
<keyword evidence="4" id="KW-1185">Reference proteome</keyword>
<feature type="region of interest" description="Disordered" evidence="1">
    <location>
        <begin position="39"/>
        <end position="70"/>
    </location>
</feature>
<sequence>MSLTRPRLAALALPLTISLALLAGCTTYSYPDRESETVWGVPAEDETLTREERENAPPRYRVPGEVPESD</sequence>
<feature type="signal peptide" evidence="2">
    <location>
        <begin position="1"/>
        <end position="23"/>
    </location>
</feature>